<organism evidence="2 3">
    <name type="scientific">Rothia mucilaginosa</name>
    <dbReference type="NCBI Taxonomy" id="43675"/>
    <lineage>
        <taxon>Bacteria</taxon>
        <taxon>Bacillati</taxon>
        <taxon>Actinomycetota</taxon>
        <taxon>Actinomycetes</taxon>
        <taxon>Micrococcales</taxon>
        <taxon>Micrococcaceae</taxon>
        <taxon>Rothia</taxon>
    </lineage>
</organism>
<comment type="caution">
    <text evidence="2">The sequence shown here is derived from an EMBL/GenBank/DDBJ whole genome shotgun (WGS) entry which is preliminary data.</text>
</comment>
<accession>A0A930PYY4</accession>
<name>A0A930PYY4_9MICC</name>
<evidence type="ECO:0000313" key="3">
    <source>
        <dbReference type="Proteomes" id="UP000785653"/>
    </source>
</evidence>
<sequence>RSRNPRTERNNTRSNRGTGCSGKPYRGGHSWYRRGAWGRSLYVYNWDRWSGYWWGTPRWYSPYRYYQWW</sequence>
<evidence type="ECO:0000313" key="2">
    <source>
        <dbReference type="EMBL" id="MBF1672773.1"/>
    </source>
</evidence>
<evidence type="ECO:0000256" key="1">
    <source>
        <dbReference type="SAM" id="MobiDB-lite"/>
    </source>
</evidence>
<dbReference type="Proteomes" id="UP000785653">
    <property type="component" value="Unassembled WGS sequence"/>
</dbReference>
<dbReference type="EMBL" id="JABZXS010000004">
    <property type="protein sequence ID" value="MBF1672773.1"/>
    <property type="molecule type" value="Genomic_DNA"/>
</dbReference>
<feature type="non-terminal residue" evidence="2">
    <location>
        <position position="1"/>
    </location>
</feature>
<feature type="region of interest" description="Disordered" evidence="1">
    <location>
        <begin position="1"/>
        <end position="22"/>
    </location>
</feature>
<dbReference type="AlphaFoldDB" id="A0A930PYY4"/>
<protein>
    <submittedName>
        <fullName evidence="2">Uncharacterized protein</fullName>
    </submittedName>
</protein>
<gene>
    <name evidence="2" type="ORF">HXO65_00980</name>
</gene>
<reference evidence="2" key="1">
    <citation type="submission" date="2020-04" db="EMBL/GenBank/DDBJ databases">
        <title>Deep metagenomics examines the oral microbiome during advanced dental caries in children, revealing novel taxa and co-occurrences with host molecules.</title>
        <authorList>
            <person name="Baker J.L."/>
            <person name="Morton J.T."/>
            <person name="Dinis M."/>
            <person name="Alvarez R."/>
            <person name="Tran N.C."/>
            <person name="Knight R."/>
            <person name="Edlund A."/>
        </authorList>
    </citation>
    <scope>NUCLEOTIDE SEQUENCE</scope>
    <source>
        <strain evidence="2">JCVI_47_bin.3</strain>
    </source>
</reference>
<proteinExistence type="predicted"/>
<feature type="compositionally biased region" description="Basic and acidic residues" evidence="1">
    <location>
        <begin position="1"/>
        <end position="11"/>
    </location>
</feature>